<gene>
    <name evidence="2" type="ORF">BGAL_0057g00180</name>
</gene>
<accession>A0A4S8R5L6</accession>
<feature type="compositionally biased region" description="Polar residues" evidence="1">
    <location>
        <begin position="26"/>
        <end position="43"/>
    </location>
</feature>
<organism evidence="2 3">
    <name type="scientific">Botrytis galanthina</name>
    <dbReference type="NCBI Taxonomy" id="278940"/>
    <lineage>
        <taxon>Eukaryota</taxon>
        <taxon>Fungi</taxon>
        <taxon>Dikarya</taxon>
        <taxon>Ascomycota</taxon>
        <taxon>Pezizomycotina</taxon>
        <taxon>Leotiomycetes</taxon>
        <taxon>Helotiales</taxon>
        <taxon>Sclerotiniaceae</taxon>
        <taxon>Botrytis</taxon>
    </lineage>
</organism>
<feature type="compositionally biased region" description="Polar residues" evidence="1">
    <location>
        <begin position="137"/>
        <end position="158"/>
    </location>
</feature>
<keyword evidence="3" id="KW-1185">Reference proteome</keyword>
<dbReference type="AlphaFoldDB" id="A0A4S8R5L6"/>
<evidence type="ECO:0000313" key="3">
    <source>
        <dbReference type="Proteomes" id="UP000308671"/>
    </source>
</evidence>
<feature type="compositionally biased region" description="Polar residues" evidence="1">
    <location>
        <begin position="214"/>
        <end position="235"/>
    </location>
</feature>
<feature type="compositionally biased region" description="Pro residues" evidence="1">
    <location>
        <begin position="250"/>
        <end position="262"/>
    </location>
</feature>
<sequence>MSSNGNSNSGGTTPPNESSRPRRGSITAQTFTNIFRSNSTSTGGPVGPFPGPISTGASQDHKRRMSISTLGLSGAGASPTQSSAFPFGGRRGSVSTTASESIDESAIDDEDGPPRGTPTTPFARRMSFGAQALRTVRTGNGSPGTNGRTPSYTTSTLSPIPAGSQGGGRVTPPGTQSLQASTQSKPRTPSDFASSARPGEGGFNWSEQLRSRAESQVSQSQRPIMSTSPPNSQRFSVPMHERAKSIGDAPAPPTSVIPPVAAPKPARKQPDAFQERILKGDFYMD</sequence>
<reference evidence="2 3" key="1">
    <citation type="submission" date="2017-12" db="EMBL/GenBank/DDBJ databases">
        <title>Comparative genomics of Botrytis spp.</title>
        <authorList>
            <person name="Valero-Jimenez C.A."/>
            <person name="Tapia P."/>
            <person name="Veloso J."/>
            <person name="Silva-Moreno E."/>
            <person name="Staats M."/>
            <person name="Valdes J.H."/>
            <person name="Van Kan J.A.L."/>
        </authorList>
    </citation>
    <scope>NUCLEOTIDE SEQUENCE [LARGE SCALE GENOMIC DNA]</scope>
    <source>
        <strain evidence="2 3">MUCL435</strain>
    </source>
</reference>
<dbReference type="Proteomes" id="UP000308671">
    <property type="component" value="Unassembled WGS sequence"/>
</dbReference>
<name>A0A4S8R5L6_9HELO</name>
<feature type="compositionally biased region" description="Polar residues" evidence="1">
    <location>
        <begin position="173"/>
        <end position="193"/>
    </location>
</feature>
<dbReference type="EMBL" id="PQXL01000057">
    <property type="protein sequence ID" value="THV53178.1"/>
    <property type="molecule type" value="Genomic_DNA"/>
</dbReference>
<evidence type="ECO:0000313" key="2">
    <source>
        <dbReference type="EMBL" id="THV53178.1"/>
    </source>
</evidence>
<dbReference type="OrthoDB" id="5384020at2759"/>
<feature type="region of interest" description="Disordered" evidence="1">
    <location>
        <begin position="1"/>
        <end position="272"/>
    </location>
</feature>
<evidence type="ECO:0000256" key="1">
    <source>
        <dbReference type="SAM" id="MobiDB-lite"/>
    </source>
</evidence>
<proteinExistence type="predicted"/>
<protein>
    <submittedName>
        <fullName evidence="2">Uncharacterized protein</fullName>
    </submittedName>
</protein>
<feature type="compositionally biased region" description="Low complexity" evidence="1">
    <location>
        <begin position="1"/>
        <end position="16"/>
    </location>
</feature>
<feature type="compositionally biased region" description="Acidic residues" evidence="1">
    <location>
        <begin position="101"/>
        <end position="111"/>
    </location>
</feature>
<comment type="caution">
    <text evidence="2">The sequence shown here is derived from an EMBL/GenBank/DDBJ whole genome shotgun (WGS) entry which is preliminary data.</text>
</comment>